<dbReference type="SUPFAM" id="SSF53448">
    <property type="entry name" value="Nucleotide-diphospho-sugar transferases"/>
    <property type="match status" value="1"/>
</dbReference>
<sequence length="349" mass="38910">MVQATVTCWRPSILNTLSPLSLMRAFLLVLALFTPESCHALRESSRGYAGEAYVFMIYGGESHRVGLMTAIYNVRQFDQDRPIVVLTPESSAGMERDLGKLSATVLIRPLIPSEACEGKAGVGKGRLEASFFKMHVWNLTQFSTVLYLESDMLIRESLDPIFKRARGMAGKEPIMIAPRGAMTCPTGDFQAAENHNVWNTGIMAIRPSEHFAQAYLDYVAAMNKGSVLLKCEGGSQALENVLFARVTQKRGASELFCLPPRYNCKDISCVADAAVVHWTGEHKPWDGAKNFEYYLPDWEKMRREASESTGVRFSRRLGPLDQADATFMKMASQLSHCHEAVLDLIRQSQ</sequence>
<dbReference type="InterPro" id="IPR002495">
    <property type="entry name" value="Glyco_trans_8"/>
</dbReference>
<evidence type="ECO:0008006" key="3">
    <source>
        <dbReference type="Google" id="ProtNLM"/>
    </source>
</evidence>
<dbReference type="InterPro" id="IPR050587">
    <property type="entry name" value="GNT1/Glycosyltrans_8"/>
</dbReference>
<dbReference type="AlphaFoldDB" id="A0A7S1L3A6"/>
<dbReference type="Pfam" id="PF01501">
    <property type="entry name" value="Glyco_transf_8"/>
    <property type="match status" value="1"/>
</dbReference>
<dbReference type="EMBL" id="HBGE01005847">
    <property type="protein sequence ID" value="CAD9092749.1"/>
    <property type="molecule type" value="Transcribed_RNA"/>
</dbReference>
<dbReference type="Gene3D" id="3.90.550.10">
    <property type="entry name" value="Spore Coat Polysaccharide Biosynthesis Protein SpsA, Chain A"/>
    <property type="match status" value="1"/>
</dbReference>
<accession>A0A7S1L3A6</accession>
<evidence type="ECO:0000313" key="2">
    <source>
        <dbReference type="EMBL" id="CAD9092749.1"/>
    </source>
</evidence>
<keyword evidence="1" id="KW-0732">Signal</keyword>
<proteinExistence type="predicted"/>
<gene>
    <name evidence="2" type="ORF">ACAT0790_LOCUS3599</name>
</gene>
<feature type="signal peptide" evidence="1">
    <location>
        <begin position="1"/>
        <end position="40"/>
    </location>
</feature>
<dbReference type="GO" id="GO:0016757">
    <property type="term" value="F:glycosyltransferase activity"/>
    <property type="evidence" value="ECO:0007669"/>
    <property type="project" value="InterPro"/>
</dbReference>
<reference evidence="2" key="1">
    <citation type="submission" date="2021-01" db="EMBL/GenBank/DDBJ databases">
        <authorList>
            <person name="Corre E."/>
            <person name="Pelletier E."/>
            <person name="Niang G."/>
            <person name="Scheremetjew M."/>
            <person name="Finn R."/>
            <person name="Kale V."/>
            <person name="Holt S."/>
            <person name="Cochrane G."/>
            <person name="Meng A."/>
            <person name="Brown T."/>
            <person name="Cohen L."/>
        </authorList>
    </citation>
    <scope>NUCLEOTIDE SEQUENCE</scope>
    <source>
        <strain evidence="2">OF101</strain>
    </source>
</reference>
<organism evidence="2">
    <name type="scientific">Alexandrium catenella</name>
    <name type="common">Red tide dinoflagellate</name>
    <name type="synonym">Gonyaulax catenella</name>
    <dbReference type="NCBI Taxonomy" id="2925"/>
    <lineage>
        <taxon>Eukaryota</taxon>
        <taxon>Sar</taxon>
        <taxon>Alveolata</taxon>
        <taxon>Dinophyceae</taxon>
        <taxon>Gonyaulacales</taxon>
        <taxon>Pyrocystaceae</taxon>
        <taxon>Alexandrium</taxon>
    </lineage>
</organism>
<evidence type="ECO:0000256" key="1">
    <source>
        <dbReference type="SAM" id="SignalP"/>
    </source>
</evidence>
<feature type="chain" id="PRO_5030625802" description="Hexosyltransferase" evidence="1">
    <location>
        <begin position="41"/>
        <end position="349"/>
    </location>
</feature>
<dbReference type="InterPro" id="IPR029044">
    <property type="entry name" value="Nucleotide-diphossugar_trans"/>
</dbReference>
<name>A0A7S1L3A6_ALECA</name>
<protein>
    <recommendedName>
        <fullName evidence="3">Hexosyltransferase</fullName>
    </recommendedName>
</protein>
<dbReference type="PANTHER" id="PTHR11183">
    <property type="entry name" value="GLYCOGENIN SUBFAMILY MEMBER"/>
    <property type="match status" value="1"/>
</dbReference>